<reference evidence="4" key="1">
    <citation type="journal article" date="2019" name="Int. J. Syst. Evol. Microbiol.">
        <title>The Global Catalogue of Microorganisms (GCM) 10K type strain sequencing project: providing services to taxonomists for standard genome sequencing and annotation.</title>
        <authorList>
            <consortium name="The Broad Institute Genomics Platform"/>
            <consortium name="The Broad Institute Genome Sequencing Center for Infectious Disease"/>
            <person name="Wu L."/>
            <person name="Ma J."/>
        </authorList>
    </citation>
    <scope>NUCLEOTIDE SEQUENCE [LARGE SCALE GENOMIC DNA]</scope>
    <source>
        <strain evidence="4">JCM 18304</strain>
    </source>
</reference>
<accession>A0ABP9SHM8</accession>
<feature type="region of interest" description="Disordered" evidence="1">
    <location>
        <begin position="34"/>
        <end position="65"/>
    </location>
</feature>
<evidence type="ECO:0000256" key="1">
    <source>
        <dbReference type="SAM" id="MobiDB-lite"/>
    </source>
</evidence>
<gene>
    <name evidence="3" type="ORF">GCM10023322_65680</name>
</gene>
<dbReference type="EMBL" id="BAABJQ010000026">
    <property type="protein sequence ID" value="GAA5196529.1"/>
    <property type="molecule type" value="Genomic_DNA"/>
</dbReference>
<evidence type="ECO:0000256" key="2">
    <source>
        <dbReference type="SAM" id="SignalP"/>
    </source>
</evidence>
<organism evidence="3 4">
    <name type="scientific">Rugosimonospora acidiphila</name>
    <dbReference type="NCBI Taxonomy" id="556531"/>
    <lineage>
        <taxon>Bacteria</taxon>
        <taxon>Bacillati</taxon>
        <taxon>Actinomycetota</taxon>
        <taxon>Actinomycetes</taxon>
        <taxon>Micromonosporales</taxon>
        <taxon>Micromonosporaceae</taxon>
        <taxon>Rugosimonospora</taxon>
    </lineage>
</organism>
<keyword evidence="2" id="KW-0732">Signal</keyword>
<evidence type="ECO:0000313" key="3">
    <source>
        <dbReference type="EMBL" id="GAA5196529.1"/>
    </source>
</evidence>
<proteinExistence type="predicted"/>
<evidence type="ECO:0000313" key="4">
    <source>
        <dbReference type="Proteomes" id="UP001501570"/>
    </source>
</evidence>
<sequence>MKVPTGADLWRSVRVGLALLALASTARASLASAYAAPADATPADGAPAGDRSREGRPAPVATPQW</sequence>
<feature type="signal peptide" evidence="2">
    <location>
        <begin position="1"/>
        <end position="28"/>
    </location>
</feature>
<dbReference type="RefSeq" id="WP_345636244.1">
    <property type="nucleotide sequence ID" value="NZ_BAABJQ010000026.1"/>
</dbReference>
<protein>
    <submittedName>
        <fullName evidence="3">Uncharacterized protein</fullName>
    </submittedName>
</protein>
<comment type="caution">
    <text evidence="3">The sequence shown here is derived from an EMBL/GenBank/DDBJ whole genome shotgun (WGS) entry which is preliminary data.</text>
</comment>
<feature type="chain" id="PRO_5045943417" evidence="2">
    <location>
        <begin position="29"/>
        <end position="65"/>
    </location>
</feature>
<dbReference type="Proteomes" id="UP001501570">
    <property type="component" value="Unassembled WGS sequence"/>
</dbReference>
<keyword evidence="4" id="KW-1185">Reference proteome</keyword>
<feature type="compositionally biased region" description="Low complexity" evidence="1">
    <location>
        <begin position="34"/>
        <end position="49"/>
    </location>
</feature>
<name>A0ABP9SHM8_9ACTN</name>